<dbReference type="Proteomes" id="UP001222325">
    <property type="component" value="Unassembled WGS sequence"/>
</dbReference>
<reference evidence="3" key="1">
    <citation type="submission" date="2023-03" db="EMBL/GenBank/DDBJ databases">
        <title>Massive genome expansion in bonnet fungi (Mycena s.s.) driven by repeated elements and novel gene families across ecological guilds.</title>
        <authorList>
            <consortium name="Lawrence Berkeley National Laboratory"/>
            <person name="Harder C.B."/>
            <person name="Miyauchi S."/>
            <person name="Viragh M."/>
            <person name="Kuo A."/>
            <person name="Thoen E."/>
            <person name="Andreopoulos B."/>
            <person name="Lu D."/>
            <person name="Skrede I."/>
            <person name="Drula E."/>
            <person name="Henrissat B."/>
            <person name="Morin E."/>
            <person name="Kohler A."/>
            <person name="Barry K."/>
            <person name="LaButti K."/>
            <person name="Morin E."/>
            <person name="Salamov A."/>
            <person name="Lipzen A."/>
            <person name="Mereny Z."/>
            <person name="Hegedus B."/>
            <person name="Baldrian P."/>
            <person name="Stursova M."/>
            <person name="Weitz H."/>
            <person name="Taylor A."/>
            <person name="Grigoriev I.V."/>
            <person name="Nagy L.G."/>
            <person name="Martin F."/>
            <person name="Kauserud H."/>
        </authorList>
    </citation>
    <scope>NUCLEOTIDE SEQUENCE</scope>
    <source>
        <strain evidence="3">CBHHK173m</strain>
    </source>
</reference>
<dbReference type="EMBL" id="JARJCN010000150">
    <property type="protein sequence ID" value="KAJ7067758.1"/>
    <property type="molecule type" value="Genomic_DNA"/>
</dbReference>
<name>A0AAD6TLH2_9AGAR</name>
<feature type="non-terminal residue" evidence="3">
    <location>
        <position position="59"/>
    </location>
</feature>
<evidence type="ECO:0000313" key="3">
    <source>
        <dbReference type="EMBL" id="KAJ7067758.1"/>
    </source>
</evidence>
<feature type="chain" id="PRO_5042266700" description="Glutaminase A central domain-containing protein" evidence="1">
    <location>
        <begin position="17"/>
        <end position="59"/>
    </location>
</feature>
<feature type="signal peptide" evidence="1">
    <location>
        <begin position="1"/>
        <end position="16"/>
    </location>
</feature>
<gene>
    <name evidence="3" type="ORF">B0H15DRAFT_871901</name>
</gene>
<feature type="domain" description="Glutaminase A central" evidence="2">
    <location>
        <begin position="1"/>
        <end position="41"/>
    </location>
</feature>
<evidence type="ECO:0000256" key="1">
    <source>
        <dbReference type="SAM" id="SignalP"/>
    </source>
</evidence>
<protein>
    <recommendedName>
        <fullName evidence="2">Glutaminase A central domain-containing protein</fullName>
    </recommendedName>
</protein>
<keyword evidence="1" id="KW-0732">Signal</keyword>
<evidence type="ECO:0000313" key="4">
    <source>
        <dbReference type="Proteomes" id="UP001222325"/>
    </source>
</evidence>
<organism evidence="3 4">
    <name type="scientific">Mycena belliarum</name>
    <dbReference type="NCBI Taxonomy" id="1033014"/>
    <lineage>
        <taxon>Eukaryota</taxon>
        <taxon>Fungi</taxon>
        <taxon>Dikarya</taxon>
        <taxon>Basidiomycota</taxon>
        <taxon>Agaricomycotina</taxon>
        <taxon>Agaricomycetes</taxon>
        <taxon>Agaricomycetidae</taxon>
        <taxon>Agaricales</taxon>
        <taxon>Marasmiineae</taxon>
        <taxon>Mycenaceae</taxon>
        <taxon>Mycena</taxon>
    </lineage>
</organism>
<sequence length="59" mass="6691">MPPFLCFFPVLGHALLEPLARYQAAGLYPNQWSVHDVSAQPFSMPHSRCDSQVRQIYAT</sequence>
<dbReference type="InterPro" id="IPR032514">
    <property type="entry name" value="GtaA_central"/>
</dbReference>
<proteinExistence type="predicted"/>
<keyword evidence="4" id="KW-1185">Reference proteome</keyword>
<dbReference type="AlphaFoldDB" id="A0AAD6TLH2"/>
<dbReference type="Pfam" id="PF16335">
    <property type="entry name" value="GtaA_6_Hairpin"/>
    <property type="match status" value="1"/>
</dbReference>
<accession>A0AAD6TLH2</accession>
<evidence type="ECO:0000259" key="2">
    <source>
        <dbReference type="Pfam" id="PF16335"/>
    </source>
</evidence>
<comment type="caution">
    <text evidence="3">The sequence shown here is derived from an EMBL/GenBank/DDBJ whole genome shotgun (WGS) entry which is preliminary data.</text>
</comment>